<dbReference type="CDD" id="cd03311">
    <property type="entry name" value="CIMS_C_terminal_like"/>
    <property type="match status" value="1"/>
</dbReference>
<dbReference type="OrthoDB" id="1053771at2759"/>
<keyword evidence="6" id="KW-0489">Methyltransferase</keyword>
<evidence type="ECO:0000256" key="6">
    <source>
        <dbReference type="ARBA" id="ARBA00022603"/>
    </source>
</evidence>
<protein>
    <recommendedName>
        <fullName evidence="5">5-methyltetrahydropteroyltriglutamate--homocysteine S-methyltransferase</fullName>
        <ecNumber evidence="5">2.1.1.14</ecNumber>
    </recommendedName>
</protein>
<dbReference type="Gene3D" id="3.20.20.210">
    <property type="match status" value="2"/>
</dbReference>
<dbReference type="EC" id="2.1.1.14" evidence="5"/>
<evidence type="ECO:0000256" key="2">
    <source>
        <dbReference type="ARBA" id="ARBA00002777"/>
    </source>
</evidence>
<evidence type="ECO:0000256" key="8">
    <source>
        <dbReference type="ARBA" id="ARBA00022679"/>
    </source>
</evidence>
<dbReference type="InterPro" id="IPR013215">
    <property type="entry name" value="Cbl-indep_Met_Synth_N"/>
</dbReference>
<evidence type="ECO:0000256" key="1">
    <source>
        <dbReference type="ARBA" id="ARBA00001947"/>
    </source>
</evidence>
<evidence type="ECO:0000313" key="16">
    <source>
        <dbReference type="EMBL" id="PRW56589.1"/>
    </source>
</evidence>
<evidence type="ECO:0000256" key="9">
    <source>
        <dbReference type="ARBA" id="ARBA00022723"/>
    </source>
</evidence>
<comment type="cofactor">
    <cofactor evidence="1">
        <name>Zn(2+)</name>
        <dbReference type="ChEBI" id="CHEBI:29105"/>
    </cofactor>
</comment>
<comment type="catalytic activity">
    <reaction evidence="12">
        <text>5-methyltetrahydropteroyltri-L-glutamate + L-homocysteine = tetrahydropteroyltri-L-glutamate + L-methionine</text>
        <dbReference type="Rhea" id="RHEA:21196"/>
        <dbReference type="ChEBI" id="CHEBI:57844"/>
        <dbReference type="ChEBI" id="CHEBI:58140"/>
        <dbReference type="ChEBI" id="CHEBI:58199"/>
        <dbReference type="ChEBI" id="CHEBI:58207"/>
        <dbReference type="EC" id="2.1.1.14"/>
    </reaction>
</comment>
<keyword evidence="9" id="KW-0479">Metal-binding</keyword>
<keyword evidence="7" id="KW-0028">Amino-acid biosynthesis</keyword>
<evidence type="ECO:0000256" key="12">
    <source>
        <dbReference type="ARBA" id="ARBA00048690"/>
    </source>
</evidence>
<feature type="region of interest" description="Disordered" evidence="13">
    <location>
        <begin position="769"/>
        <end position="789"/>
    </location>
</feature>
<evidence type="ECO:0000259" key="15">
    <source>
        <dbReference type="Pfam" id="PF08267"/>
    </source>
</evidence>
<feature type="domain" description="Cobalamin-independent methionine synthase MetE N-terminal" evidence="15">
    <location>
        <begin position="9"/>
        <end position="331"/>
    </location>
</feature>
<proteinExistence type="inferred from homology"/>
<accession>A0A2P6TRA0</accession>
<evidence type="ECO:0000256" key="3">
    <source>
        <dbReference type="ARBA" id="ARBA00004681"/>
    </source>
</evidence>
<dbReference type="EMBL" id="LHPG02000008">
    <property type="protein sequence ID" value="PRW56589.1"/>
    <property type="molecule type" value="Genomic_DNA"/>
</dbReference>
<dbReference type="Proteomes" id="UP000239899">
    <property type="component" value="Unassembled WGS sequence"/>
</dbReference>
<dbReference type="UniPathway" id="UPA00051">
    <property type="reaction ID" value="UER00082"/>
</dbReference>
<keyword evidence="8" id="KW-0808">Transferase</keyword>
<comment type="pathway">
    <text evidence="3">Amino-acid biosynthesis; L-methionine biosynthesis via de novo pathway; L-methionine from L-homocysteine (MetE route): step 1/1.</text>
</comment>
<evidence type="ECO:0000259" key="14">
    <source>
        <dbReference type="Pfam" id="PF01717"/>
    </source>
</evidence>
<comment type="similarity">
    <text evidence="4">Belongs to the vitamin-B12 independent methionine synthase family.</text>
</comment>
<dbReference type="GO" id="GO:0003871">
    <property type="term" value="F:5-methyltetrahydropteroyltriglutamate-homocysteine S-methyltransferase activity"/>
    <property type="evidence" value="ECO:0007669"/>
    <property type="project" value="UniProtKB-EC"/>
</dbReference>
<dbReference type="InterPro" id="IPR002629">
    <property type="entry name" value="Met_Synth_C/arc"/>
</dbReference>
<evidence type="ECO:0000256" key="11">
    <source>
        <dbReference type="ARBA" id="ARBA00023167"/>
    </source>
</evidence>
<evidence type="ECO:0000313" key="17">
    <source>
        <dbReference type="Proteomes" id="UP000239899"/>
    </source>
</evidence>
<dbReference type="Pfam" id="PF01717">
    <property type="entry name" value="Meth_synt_2"/>
    <property type="match status" value="1"/>
</dbReference>
<comment type="function">
    <text evidence="2">Catalyzes the transfer of a methyl group from 5-methyltetrahydrofolate to homocysteine resulting in methionine formation.</text>
</comment>
<dbReference type="GO" id="GO:0008270">
    <property type="term" value="F:zinc ion binding"/>
    <property type="evidence" value="ECO:0007669"/>
    <property type="project" value="InterPro"/>
</dbReference>
<name>A0A2P6TRA0_CHLSO</name>
<organism evidence="16 17">
    <name type="scientific">Chlorella sorokiniana</name>
    <name type="common">Freshwater green alga</name>
    <dbReference type="NCBI Taxonomy" id="3076"/>
    <lineage>
        <taxon>Eukaryota</taxon>
        <taxon>Viridiplantae</taxon>
        <taxon>Chlorophyta</taxon>
        <taxon>core chlorophytes</taxon>
        <taxon>Trebouxiophyceae</taxon>
        <taxon>Chlorellales</taxon>
        <taxon>Chlorellaceae</taxon>
        <taxon>Chlorella clade</taxon>
        <taxon>Chlorella</taxon>
    </lineage>
</organism>
<dbReference type="STRING" id="3076.A0A2P6TRA0"/>
<dbReference type="Pfam" id="PF08267">
    <property type="entry name" value="Meth_synt_1"/>
    <property type="match status" value="1"/>
</dbReference>
<gene>
    <name evidence="16" type="ORF">C2E21_4550</name>
</gene>
<dbReference type="NCBIfam" id="NF003556">
    <property type="entry name" value="PRK05222.1"/>
    <property type="match status" value="1"/>
</dbReference>
<keyword evidence="17" id="KW-1185">Reference proteome</keyword>
<evidence type="ECO:0000256" key="5">
    <source>
        <dbReference type="ARBA" id="ARBA00012034"/>
    </source>
</evidence>
<sequence length="814" mass="86822">MTVIHSISCTVGFPRTGPKREMKKALEAHWSGAITAAELLAAAADVEAAAWRAQAEAGIDLIGLDGTLYDQVLDATFQLGLIPPRFKALDLPAPTADATADPYAPGGGLALYFALARGAEGAPALDMSKFFDTNYHFEVPELSDQSEPAANWSPLLDRVRRGQATVGRDCAVPIVVGPNTLLGLARGTFDRPTLLARLLPAYVQLLRELAALGVPEVQVHEPILTRSGSSALAPEFAACYAELAAVGLPINLVVPYDDVEEETYGWLVQLPVAAISLDFLGVPGADYGSRTAQLIAKHGFPQSKRLGAGVIDGRGAWADQGQALSLLCALRARLGADQRIAVQTSTSLQHVPYDLAAEPSLPASPPRPLAFAVQKLRELSAAAAALRSGAEAPVALDLSTFTGAPSPSQRQLVPELFSRSQPYAERRPHQVQYPAFPTTTIGSFPQTPAIRRNRLAYKKGRISAAEYRERMAGEIGFCIGAQEALGVDVLVHGEAERTDMVEYFGLKLDGYFFTEHGWVQSYGSRYTRPPIIVGDISRPAPMTVHEYELAQSLTAKPVKGMLTGPVTILQWSFPRADVSRREQAEQLALALREEVADLEAAGCRVLQVDEPALREGLPLKASRHAEYLHWAVNAFRLATGCASPGVQIVTHLCYSDFEEIMGAIDGLDADVLTIENSRSGNEMIRALAQYGYGRDVGPGVYDIHSPVVPSVEWIAAKLRSFVEVGLLGGDATRIHCNPDCGLKTRQWQEVLPSLRNMVAAAKLVRAELAGGTPPATPTKPAGVTSAGGASAAAPAAPAAERRASCTAGCCTQGE</sequence>
<dbReference type="SUPFAM" id="SSF51726">
    <property type="entry name" value="UROD/MetE-like"/>
    <property type="match status" value="2"/>
</dbReference>
<feature type="domain" description="Cobalamin-independent methionine synthase MetE C-terminal/archaeal" evidence="14">
    <location>
        <begin position="436"/>
        <end position="762"/>
    </location>
</feature>
<keyword evidence="11" id="KW-0486">Methionine biosynthesis</keyword>
<dbReference type="PANTHER" id="PTHR30519">
    <property type="entry name" value="5-METHYLTETRAHYDROPTEROYLTRIGLUTAMATE--HOMOCYSTEINE METHYLTRANSFERASE"/>
    <property type="match status" value="1"/>
</dbReference>
<evidence type="ECO:0000256" key="7">
    <source>
        <dbReference type="ARBA" id="ARBA00022605"/>
    </source>
</evidence>
<comment type="caution">
    <text evidence="16">The sequence shown here is derived from an EMBL/GenBank/DDBJ whole genome shotgun (WGS) entry which is preliminary data.</text>
</comment>
<evidence type="ECO:0000256" key="13">
    <source>
        <dbReference type="SAM" id="MobiDB-lite"/>
    </source>
</evidence>
<dbReference type="GO" id="GO:0032259">
    <property type="term" value="P:methylation"/>
    <property type="evidence" value="ECO:0007669"/>
    <property type="project" value="UniProtKB-KW"/>
</dbReference>
<dbReference type="GO" id="GO:0009086">
    <property type="term" value="P:methionine biosynthetic process"/>
    <property type="evidence" value="ECO:0007669"/>
    <property type="project" value="UniProtKB-KW"/>
</dbReference>
<dbReference type="AlphaFoldDB" id="A0A2P6TRA0"/>
<evidence type="ECO:0000256" key="10">
    <source>
        <dbReference type="ARBA" id="ARBA00022833"/>
    </source>
</evidence>
<evidence type="ECO:0000256" key="4">
    <source>
        <dbReference type="ARBA" id="ARBA00009553"/>
    </source>
</evidence>
<reference evidence="16 17" key="1">
    <citation type="journal article" date="2018" name="Plant J.">
        <title>Genome sequences of Chlorella sorokiniana UTEX 1602 and Micractinium conductrix SAG 241.80: implications to maltose excretion by a green alga.</title>
        <authorList>
            <person name="Arriola M.B."/>
            <person name="Velmurugan N."/>
            <person name="Zhang Y."/>
            <person name="Plunkett M.H."/>
            <person name="Hondzo H."/>
            <person name="Barney B.M."/>
        </authorList>
    </citation>
    <scope>NUCLEOTIDE SEQUENCE [LARGE SCALE GENOMIC DNA]</scope>
    <source>
        <strain evidence="17">UTEX 1602</strain>
    </source>
</reference>
<dbReference type="InterPro" id="IPR038071">
    <property type="entry name" value="UROD/MetE-like_sf"/>
</dbReference>
<keyword evidence="10" id="KW-0862">Zinc</keyword>